<comment type="caution">
    <text evidence="2">The sequence shown here is derived from an EMBL/GenBank/DDBJ whole genome shotgun (WGS) entry which is preliminary data.</text>
</comment>
<accession>A0A4Q8AN54</accession>
<reference evidence="2 3" key="1">
    <citation type="submission" date="2019-02" db="EMBL/GenBank/DDBJ databases">
        <title>Sequencing the genomes of 1000 actinobacteria strains.</title>
        <authorList>
            <person name="Klenk H.-P."/>
        </authorList>
    </citation>
    <scope>NUCLEOTIDE SEQUENCE [LARGE SCALE GENOMIC DNA]</scope>
    <source>
        <strain evidence="2 3">DSM 18319</strain>
    </source>
</reference>
<evidence type="ECO:0000256" key="1">
    <source>
        <dbReference type="SAM" id="MobiDB-lite"/>
    </source>
</evidence>
<feature type="compositionally biased region" description="Low complexity" evidence="1">
    <location>
        <begin position="34"/>
        <end position="49"/>
    </location>
</feature>
<protein>
    <submittedName>
        <fullName evidence="2">Uncharacterized protein</fullName>
    </submittedName>
</protein>
<dbReference type="EMBL" id="SHLC01000001">
    <property type="protein sequence ID" value="RZU65561.1"/>
    <property type="molecule type" value="Genomic_DNA"/>
</dbReference>
<gene>
    <name evidence="2" type="ORF">EV379_1895</name>
</gene>
<sequence>MAKLRIAFGDRPPSANIASLAARYAAYAASAAASASSSDANSGAAASVGEGVGTGTGEAAHPARTATTSAPSIARTTRARRLRMRTP</sequence>
<name>A0A4Q8AN54_9MICO</name>
<evidence type="ECO:0000313" key="2">
    <source>
        <dbReference type="EMBL" id="RZU65561.1"/>
    </source>
</evidence>
<dbReference type="Proteomes" id="UP000291483">
    <property type="component" value="Unassembled WGS sequence"/>
</dbReference>
<feature type="region of interest" description="Disordered" evidence="1">
    <location>
        <begin position="34"/>
        <end position="87"/>
    </location>
</feature>
<keyword evidence="3" id="KW-1185">Reference proteome</keyword>
<organism evidence="2 3">
    <name type="scientific">Microterricola gilva</name>
    <dbReference type="NCBI Taxonomy" id="393267"/>
    <lineage>
        <taxon>Bacteria</taxon>
        <taxon>Bacillati</taxon>
        <taxon>Actinomycetota</taxon>
        <taxon>Actinomycetes</taxon>
        <taxon>Micrococcales</taxon>
        <taxon>Microbacteriaceae</taxon>
        <taxon>Microterricola</taxon>
    </lineage>
</organism>
<dbReference type="AlphaFoldDB" id="A0A4Q8AN54"/>
<feature type="compositionally biased region" description="Basic residues" evidence="1">
    <location>
        <begin position="77"/>
        <end position="87"/>
    </location>
</feature>
<evidence type="ECO:0000313" key="3">
    <source>
        <dbReference type="Proteomes" id="UP000291483"/>
    </source>
</evidence>
<proteinExistence type="predicted"/>